<keyword evidence="3" id="KW-1185">Reference proteome</keyword>
<accession>A0ABP1BAH6</accession>
<name>A0ABP1BAH6_9BRYO</name>
<evidence type="ECO:0000256" key="1">
    <source>
        <dbReference type="SAM" id="MobiDB-lite"/>
    </source>
</evidence>
<dbReference type="NCBIfam" id="TIGR01571">
    <property type="entry name" value="A_thal_Cys_rich"/>
    <property type="match status" value="1"/>
</dbReference>
<gene>
    <name evidence="2" type="ORF">CSSPJE1EN2_LOCUS14812</name>
</gene>
<feature type="region of interest" description="Disordered" evidence="1">
    <location>
        <begin position="1"/>
        <end position="33"/>
    </location>
</feature>
<evidence type="ECO:0000313" key="3">
    <source>
        <dbReference type="Proteomes" id="UP001497522"/>
    </source>
</evidence>
<dbReference type="Pfam" id="PF04749">
    <property type="entry name" value="PLAC8"/>
    <property type="match status" value="1"/>
</dbReference>
<dbReference type="EMBL" id="OZ023703">
    <property type="protein sequence ID" value="CAK9872215.1"/>
    <property type="molecule type" value="Genomic_DNA"/>
</dbReference>
<dbReference type="PANTHER" id="PTHR15907">
    <property type="entry name" value="DUF614 FAMILY PROTEIN-RELATED"/>
    <property type="match status" value="1"/>
</dbReference>
<organism evidence="2 3">
    <name type="scientific">Sphagnum jensenii</name>
    <dbReference type="NCBI Taxonomy" id="128206"/>
    <lineage>
        <taxon>Eukaryota</taxon>
        <taxon>Viridiplantae</taxon>
        <taxon>Streptophyta</taxon>
        <taxon>Embryophyta</taxon>
        <taxon>Bryophyta</taxon>
        <taxon>Sphagnophytina</taxon>
        <taxon>Sphagnopsida</taxon>
        <taxon>Sphagnales</taxon>
        <taxon>Sphagnaceae</taxon>
        <taxon>Sphagnum</taxon>
    </lineage>
</organism>
<dbReference type="Proteomes" id="UP001497522">
    <property type="component" value="Chromosome 2"/>
</dbReference>
<protein>
    <submittedName>
        <fullName evidence="2">Uncharacterized protein</fullName>
    </submittedName>
</protein>
<dbReference type="InterPro" id="IPR006461">
    <property type="entry name" value="PLAC_motif_containing"/>
</dbReference>
<evidence type="ECO:0000313" key="2">
    <source>
        <dbReference type="EMBL" id="CAK9872215.1"/>
    </source>
</evidence>
<proteinExistence type="predicted"/>
<reference evidence="2 3" key="1">
    <citation type="submission" date="2024-03" db="EMBL/GenBank/DDBJ databases">
        <authorList>
            <consortium name="ELIXIR-Norway"/>
            <consortium name="Elixir Norway"/>
        </authorList>
    </citation>
    <scope>NUCLEOTIDE SEQUENCE [LARGE SCALE GENOMIC DNA]</scope>
</reference>
<sequence>MSEHGAAKGVVGSRLGNTPLPHENQLGTSPVSPTSGEWKSHILGGCTLQDYSSCCWTLWCPHATFGTIANALDNTPGSIDKSEEYAWRQMWCGSAWFSHPYRTKLRAKYQLPEKPCSDFHAHCLLSPCALCQEYHELELRGVDMACTQMNAPMPPAMKKRSLRHQLLVNNIAQKLENARVAEDGSITWTDDASTSNSK</sequence>